<dbReference type="InterPro" id="IPR050309">
    <property type="entry name" value="Type-B_Carboxylest/Lipase"/>
</dbReference>
<reference evidence="7 8" key="1">
    <citation type="submission" date="2018-04" db="EMBL/GenBank/DDBJ databases">
        <authorList>
            <person name="Zhang X."/>
            <person name="Yuan J."/>
            <person name="Li F."/>
            <person name="Xiang J."/>
        </authorList>
    </citation>
    <scope>NUCLEOTIDE SEQUENCE [LARGE SCALE GENOMIC DNA]</scope>
    <source>
        <tissue evidence="7">Muscle</tissue>
    </source>
</reference>
<evidence type="ECO:0000313" key="7">
    <source>
        <dbReference type="EMBL" id="ROT74885.1"/>
    </source>
</evidence>
<keyword evidence="3" id="KW-0378">Hydrolase</keyword>
<dbReference type="Pfam" id="PF00135">
    <property type="entry name" value="COesterase"/>
    <property type="match status" value="1"/>
</dbReference>
<feature type="domain" description="Carboxylesterase type B" evidence="6">
    <location>
        <begin position="197"/>
        <end position="676"/>
    </location>
</feature>
<dbReference type="AlphaFoldDB" id="A0A423TEN8"/>
<organism evidence="7 8">
    <name type="scientific">Penaeus vannamei</name>
    <name type="common">Whiteleg shrimp</name>
    <name type="synonym">Litopenaeus vannamei</name>
    <dbReference type="NCBI Taxonomy" id="6689"/>
    <lineage>
        <taxon>Eukaryota</taxon>
        <taxon>Metazoa</taxon>
        <taxon>Ecdysozoa</taxon>
        <taxon>Arthropoda</taxon>
        <taxon>Crustacea</taxon>
        <taxon>Multicrustacea</taxon>
        <taxon>Malacostraca</taxon>
        <taxon>Eumalacostraca</taxon>
        <taxon>Eucarida</taxon>
        <taxon>Decapoda</taxon>
        <taxon>Dendrobranchiata</taxon>
        <taxon>Penaeoidea</taxon>
        <taxon>Penaeidae</taxon>
        <taxon>Penaeus</taxon>
    </lineage>
</organism>
<dbReference type="SUPFAM" id="SSF53474">
    <property type="entry name" value="alpha/beta-Hydrolases"/>
    <property type="match status" value="1"/>
</dbReference>
<dbReference type="OrthoDB" id="19653at2759"/>
<dbReference type="Proteomes" id="UP000283509">
    <property type="component" value="Unassembled WGS sequence"/>
</dbReference>
<evidence type="ECO:0000256" key="4">
    <source>
        <dbReference type="ARBA" id="ARBA00023180"/>
    </source>
</evidence>
<comment type="similarity">
    <text evidence="1">Belongs to the type-B carboxylesterase/lipase family.</text>
</comment>
<dbReference type="Gene3D" id="3.40.50.1820">
    <property type="entry name" value="alpha/beta hydrolase"/>
    <property type="match status" value="1"/>
</dbReference>
<dbReference type="EMBL" id="QCYY01001838">
    <property type="protein sequence ID" value="ROT74885.1"/>
    <property type="molecule type" value="Genomic_DNA"/>
</dbReference>
<proteinExistence type="inferred from homology"/>
<gene>
    <name evidence="7" type="ORF">C7M84_006598</name>
</gene>
<dbReference type="InterPro" id="IPR019826">
    <property type="entry name" value="Carboxylesterase_B_AS"/>
</dbReference>
<keyword evidence="8" id="KW-1185">Reference proteome</keyword>
<keyword evidence="2" id="KW-0719">Serine esterase</keyword>
<evidence type="ECO:0000313" key="8">
    <source>
        <dbReference type="Proteomes" id="UP000283509"/>
    </source>
</evidence>
<keyword evidence="4" id="KW-0325">Glycoprotein</keyword>
<dbReference type="InterPro" id="IPR019819">
    <property type="entry name" value="Carboxylesterase_B_CS"/>
</dbReference>
<dbReference type="PROSITE" id="PS00941">
    <property type="entry name" value="CARBOXYLESTERASE_B_2"/>
    <property type="match status" value="1"/>
</dbReference>
<evidence type="ECO:0000256" key="2">
    <source>
        <dbReference type="ARBA" id="ARBA00022487"/>
    </source>
</evidence>
<feature type="region of interest" description="Disordered" evidence="5">
    <location>
        <begin position="691"/>
        <end position="715"/>
    </location>
</feature>
<dbReference type="InterPro" id="IPR002018">
    <property type="entry name" value="CarbesteraseB"/>
</dbReference>
<reference evidence="7 8" key="2">
    <citation type="submission" date="2019-01" db="EMBL/GenBank/DDBJ databases">
        <title>The decoding of complex shrimp genome reveals the adaptation for benthos swimmer, frequently molting mechanism and breeding impact on genome.</title>
        <authorList>
            <person name="Sun Y."/>
            <person name="Gao Y."/>
            <person name="Yu Y."/>
        </authorList>
    </citation>
    <scope>NUCLEOTIDE SEQUENCE [LARGE SCALE GENOMIC DNA]</scope>
    <source>
        <tissue evidence="7">Muscle</tissue>
    </source>
</reference>
<sequence>MQHHSPLQCLSSSACLPGFYPPASLLLFPSTLSHARTFTPYPSPLLLLLLAPAPLLLPLPLHSLYSPPPFSRFYPHSLPSFDCTVYPHLHFMRSPPLILCFYFHSLSVAFTPPSPPFSFCCLYFPLSLSGFCPPLSFPALTLSLEQREDDTSRYHWKPLQNGDPVRPRGFGSAVSRCQRRPRGVAARRPCVWRERADPVRADKWVGTRDGSKMPPPCVQVPVDHVLLGLPITLDDIVGEEDCLYLNVFTPKKKKPDEKLPVMVYIHGGAFFVGGAHEYLPHVLMNHDIVLVVIQYRLGTLGFMSTEDMVMPGNFGMKDQVMALRWVQENIHSFGGDADRVTIFGESAGGASVHLHVLSPMSKGLFARAILQSGSALAPWAVGEKFRQGAFLTSRVVRCPKCILTKDVTFCMQLTDGKEVASAVKNFTEWFIFPVRMVPRVDGDFLPDEPATLMRRGKYNRVDIMAGVTRDEGGMVTYPLFSGESMVRALEENFTHFGPVSLGFQDEEDPVALATRVYKHYLGDIVFDEQHSDQLTRAYSDVHFNLPHDLTSQIFARDPGTKIYRYELKHRSQLSFGDIYDMSLGKNWITHADDLYYLFRGGPLFAPDSPPDRPGDLQDEDDLRLRDIITAMWTNFAATGNPTPDDSLGFTWEAATESNFRHLALKPSPEMEDDQRQEIRRFLTSLPTRVNRLLRPDRIPQEEEDDPTTRATQDEL</sequence>
<evidence type="ECO:0000256" key="3">
    <source>
        <dbReference type="ARBA" id="ARBA00022801"/>
    </source>
</evidence>
<protein>
    <submittedName>
        <fullName evidence="7">JHE-like carboxylesterase 1</fullName>
    </submittedName>
</protein>
<dbReference type="GO" id="GO:0052689">
    <property type="term" value="F:carboxylic ester hydrolase activity"/>
    <property type="evidence" value="ECO:0007669"/>
    <property type="project" value="UniProtKB-KW"/>
</dbReference>
<accession>A0A423TEN8</accession>
<dbReference type="PROSITE" id="PS00122">
    <property type="entry name" value="CARBOXYLESTERASE_B_1"/>
    <property type="match status" value="1"/>
</dbReference>
<dbReference type="PANTHER" id="PTHR11559">
    <property type="entry name" value="CARBOXYLESTERASE"/>
    <property type="match status" value="1"/>
</dbReference>
<name>A0A423TEN8_PENVA</name>
<comment type="caution">
    <text evidence="7">The sequence shown here is derived from an EMBL/GenBank/DDBJ whole genome shotgun (WGS) entry which is preliminary data.</text>
</comment>
<dbReference type="InterPro" id="IPR029058">
    <property type="entry name" value="AB_hydrolase_fold"/>
</dbReference>
<evidence type="ECO:0000256" key="1">
    <source>
        <dbReference type="ARBA" id="ARBA00005964"/>
    </source>
</evidence>
<evidence type="ECO:0000259" key="6">
    <source>
        <dbReference type="Pfam" id="PF00135"/>
    </source>
</evidence>
<evidence type="ECO:0000256" key="5">
    <source>
        <dbReference type="SAM" id="MobiDB-lite"/>
    </source>
</evidence>